<dbReference type="HOGENOM" id="CLU_929510_0_0_6"/>
<dbReference type="AlphaFoldDB" id="F5ZAS5"/>
<keyword evidence="3" id="KW-1185">Reference proteome</keyword>
<dbReference type="eggNOG" id="ENOG502ZNY8">
    <property type="taxonomic scope" value="Bacteria"/>
</dbReference>
<organism evidence="2 3">
    <name type="scientific">Alteromonas naphthalenivorans</name>
    <dbReference type="NCBI Taxonomy" id="715451"/>
    <lineage>
        <taxon>Bacteria</taxon>
        <taxon>Pseudomonadati</taxon>
        <taxon>Pseudomonadota</taxon>
        <taxon>Gammaproteobacteria</taxon>
        <taxon>Alteromonadales</taxon>
        <taxon>Alteromonadaceae</taxon>
        <taxon>Alteromonas/Salinimonas group</taxon>
        <taxon>Alteromonas</taxon>
    </lineage>
</organism>
<evidence type="ECO:0000313" key="2">
    <source>
        <dbReference type="EMBL" id="AEF02285.1"/>
    </source>
</evidence>
<evidence type="ECO:0000256" key="1">
    <source>
        <dbReference type="SAM" id="SignalP"/>
    </source>
</evidence>
<dbReference type="EMBL" id="CP002339">
    <property type="protein sequence ID" value="AEF02285.1"/>
    <property type="molecule type" value="Genomic_DNA"/>
</dbReference>
<evidence type="ECO:0008006" key="4">
    <source>
        <dbReference type="Google" id="ProtNLM"/>
    </source>
</evidence>
<keyword evidence="1" id="KW-0732">Signal</keyword>
<sequence length="299" mass="31383">MNKLTKIFAGVVLAGSTAMASAAPLYVNSGDNDSGVPFGDADGFTYTFDAFTFNDLQPVSTYLDLEGDGIQNGTLVFDSAVGEVGLLNPDTGSDEFFTDAWSLTFDYKLWGYAGISDDVVANGVFDDGEVLAAQFVGGFFNMYFDDDVTDGVDPVSAMTLSLTGSTFNAGGGVNLSLFAEIETVLANLFFLDPSFNGDSDLAAVVANNDPSQYGATITAEITDATQAPTDQGFAVTSFETDVLTSLGIDLDDYDNEVFLTRTTTLPSANLEIQVSSPASIAMMGLGLIGLAGLRRVKKA</sequence>
<evidence type="ECO:0000313" key="3">
    <source>
        <dbReference type="Proteomes" id="UP000000683"/>
    </source>
</evidence>
<proteinExistence type="predicted"/>
<accession>F5ZAS5</accession>
<dbReference type="Proteomes" id="UP000000683">
    <property type="component" value="Chromosome"/>
</dbReference>
<protein>
    <recommendedName>
        <fullName evidence="4">PEP-CTERM protein-sorting domain-containing protein</fullName>
    </recommendedName>
</protein>
<feature type="chain" id="PRO_5003332472" description="PEP-CTERM protein-sorting domain-containing protein" evidence="1">
    <location>
        <begin position="23"/>
        <end position="299"/>
    </location>
</feature>
<dbReference type="RefSeq" id="WP_013783227.1">
    <property type="nucleotide sequence ID" value="NC_015554.1"/>
</dbReference>
<gene>
    <name evidence="2" type="ordered locus">ambt_03675</name>
</gene>
<reference evidence="2 3" key="1">
    <citation type="journal article" date="2011" name="J. Bacteriol.">
        <title>Complete genome sequence of the polycyclic aromatic hydrocarbon-degrading bacterium Alteromonas sp. strain SN2.</title>
        <authorList>
            <person name="Jin H.M."/>
            <person name="Jeong H."/>
            <person name="Moon E.J."/>
            <person name="Math R.K."/>
            <person name="Lee K."/>
            <person name="Kim H.J."/>
            <person name="Jeon C.O."/>
            <person name="Oh T.K."/>
            <person name="Kim J.F."/>
        </authorList>
    </citation>
    <scope>NUCLEOTIDE SEQUENCE [LARGE SCALE GENOMIC DNA]</scope>
    <source>
        <strain evidence="3">JCM 17741 / KACC 18427 / KCTC 11700BP / SN2</strain>
    </source>
</reference>
<feature type="signal peptide" evidence="1">
    <location>
        <begin position="1"/>
        <end position="22"/>
    </location>
</feature>
<dbReference type="KEGG" id="alt:ambt_03675"/>
<name>F5ZAS5_ALTNA</name>